<proteinExistence type="predicted"/>
<protein>
    <submittedName>
        <fullName evidence="1">Uncharacterized protein</fullName>
    </submittedName>
</protein>
<dbReference type="PANTHER" id="PTHR34655">
    <property type="entry name" value="CONSERVED WITHIN P. AEROPHILUM"/>
    <property type="match status" value="1"/>
</dbReference>
<dbReference type="InterPro" id="IPR027396">
    <property type="entry name" value="DsrEFH-like"/>
</dbReference>
<dbReference type="EMBL" id="LUTU01000001">
    <property type="protein sequence ID" value="OAJ69269.1"/>
    <property type="molecule type" value="Genomic_DNA"/>
</dbReference>
<dbReference type="AlphaFoldDB" id="A0A1B6VPY2"/>
<evidence type="ECO:0000313" key="1">
    <source>
        <dbReference type="EMBL" id="OAJ69269.1"/>
    </source>
</evidence>
<evidence type="ECO:0000313" key="2">
    <source>
        <dbReference type="Proteomes" id="UP000077786"/>
    </source>
</evidence>
<gene>
    <name evidence="1" type="ORF">A0123_00077</name>
</gene>
<dbReference type="Proteomes" id="UP000077786">
    <property type="component" value="Unassembled WGS sequence"/>
</dbReference>
<sequence>MKPPVFLTLADDSWQRAHYAFIVAAGMLSLGRAVTIFAGGRSVHALAKDWSGLAGIIPDDELAVRGVPGFRELRDALIELDVTLMACETGLALAGLKPDALVETVSVRGIVTFLEQAGDRPITAL</sequence>
<reference evidence="1 2" key="1">
    <citation type="submission" date="2016-03" db="EMBL/GenBank/DDBJ databases">
        <title>Draft genome sequence of Gluconobacter cerinus strain CECT 9110.</title>
        <authorList>
            <person name="Sainz F."/>
            <person name="Mas A."/>
            <person name="Torija M.J."/>
        </authorList>
    </citation>
    <scope>NUCLEOTIDE SEQUENCE [LARGE SCALE GENOMIC DNA]</scope>
    <source>
        <strain evidence="1 2">CECT 9110</strain>
    </source>
</reference>
<organism evidence="1 2">
    <name type="scientific">Gluconobacter cerinus</name>
    <dbReference type="NCBI Taxonomy" id="38307"/>
    <lineage>
        <taxon>Bacteria</taxon>
        <taxon>Pseudomonadati</taxon>
        <taxon>Pseudomonadota</taxon>
        <taxon>Alphaproteobacteria</taxon>
        <taxon>Acetobacterales</taxon>
        <taxon>Acetobacteraceae</taxon>
        <taxon>Gluconobacter</taxon>
    </lineage>
</organism>
<dbReference type="RefSeq" id="WP_064272918.1">
    <property type="nucleotide sequence ID" value="NZ_LUTU01000001.1"/>
</dbReference>
<name>A0A1B6VPY2_9PROT</name>
<accession>A0A1B6VPY2</accession>
<dbReference type="OrthoDB" id="7278589at2"/>
<dbReference type="PANTHER" id="PTHR34655:SF3">
    <property type="match status" value="1"/>
</dbReference>
<dbReference type="Gene3D" id="3.40.1260.10">
    <property type="entry name" value="DsrEFH-like"/>
    <property type="match status" value="1"/>
</dbReference>
<dbReference type="SUPFAM" id="SSF75169">
    <property type="entry name" value="DsrEFH-like"/>
    <property type="match status" value="1"/>
</dbReference>
<dbReference type="PATRIC" id="fig|38307.3.peg.77"/>
<comment type="caution">
    <text evidence="1">The sequence shown here is derived from an EMBL/GenBank/DDBJ whole genome shotgun (WGS) entry which is preliminary data.</text>
</comment>